<dbReference type="Proteomes" id="UP000178532">
    <property type="component" value="Unassembled WGS sequence"/>
</dbReference>
<dbReference type="STRING" id="1798495.A3C19_02460"/>
<accession>A0A1F6DNG8</accession>
<protein>
    <recommendedName>
        <fullName evidence="3">SHS2 domain-containing protein</fullName>
    </recommendedName>
</protein>
<organism evidence="1 2">
    <name type="scientific">Candidatus Kaiserbacteria bacterium RIFCSPHIGHO2_02_FULL_54_22</name>
    <dbReference type="NCBI Taxonomy" id="1798495"/>
    <lineage>
        <taxon>Bacteria</taxon>
        <taxon>Candidatus Kaiseribacteriota</taxon>
    </lineage>
</organism>
<evidence type="ECO:0000313" key="2">
    <source>
        <dbReference type="Proteomes" id="UP000178532"/>
    </source>
</evidence>
<gene>
    <name evidence="1" type="ORF">A3C19_02460</name>
</gene>
<evidence type="ECO:0008006" key="3">
    <source>
        <dbReference type="Google" id="ProtNLM"/>
    </source>
</evidence>
<evidence type="ECO:0000313" key="1">
    <source>
        <dbReference type="EMBL" id="OGG62954.1"/>
    </source>
</evidence>
<comment type="caution">
    <text evidence="1">The sequence shown here is derived from an EMBL/GenBank/DDBJ whole genome shotgun (WGS) entry which is preliminary data.</text>
</comment>
<name>A0A1F6DNG8_9BACT</name>
<proteinExistence type="predicted"/>
<dbReference type="EMBL" id="MFLI01000001">
    <property type="protein sequence ID" value="OGG62954.1"/>
    <property type="molecule type" value="Genomic_DNA"/>
</dbReference>
<sequence length="350" mass="38848">MSFLAGLFKKKQSESVVLIDIGAASVAGAYVHYKEGETPALLYTRRLPIEIRKEEPHEAAMLRALSILCENLINEGSPILVRTVGNGSVDNILVSIDAPWQETSVRTESFEKKDDFIFTKSMVAKVLEQTKDVRQKKIVVDESIIGTILNGYETSDPYGKKAHRASIVILTSLIDQRIASSVTSIVQSAYHTKRIFPITDSSLRYQALCYAFPHEHDMLILDAMEPTTSIALIRRGLFVDMTEVPAESGAAGSSQWIEKVTSTFSKLAERYPLPRTIFLLAQQTKTASLQKRLSSANLGSLWLSDNPPTIVSVLASHIVSFIRQITTAAPDLPLLLMALYYQARGKRWGF</sequence>
<reference evidence="1 2" key="1">
    <citation type="journal article" date="2016" name="Nat. Commun.">
        <title>Thousands of microbial genomes shed light on interconnected biogeochemical processes in an aquifer system.</title>
        <authorList>
            <person name="Anantharaman K."/>
            <person name="Brown C.T."/>
            <person name="Hug L.A."/>
            <person name="Sharon I."/>
            <person name="Castelle C.J."/>
            <person name="Probst A.J."/>
            <person name="Thomas B.C."/>
            <person name="Singh A."/>
            <person name="Wilkins M.J."/>
            <person name="Karaoz U."/>
            <person name="Brodie E.L."/>
            <person name="Williams K.H."/>
            <person name="Hubbard S.S."/>
            <person name="Banfield J.F."/>
        </authorList>
    </citation>
    <scope>NUCLEOTIDE SEQUENCE [LARGE SCALE GENOMIC DNA]</scope>
</reference>
<dbReference type="AlphaFoldDB" id="A0A1F6DNG8"/>